<dbReference type="InterPro" id="IPR013424">
    <property type="entry name" value="Ice-binding_C"/>
</dbReference>
<sequence length="227" mass="23517">MKKWMIGLGLVAAMNVQASLVIDFSGDANEFPGTTAAITDSDFSDLMTNTTESSTYTVGTFSALPSGNSGSGVTFDIVGVSSQKFRAQTKGLGVAGGSAVLAMDNNGDGSALEWFSLKITNVSGLGAGDQLVFTEMNVLFGSLSETYRLSIGASGAAPAVTDAYFTSNNDQDFLINDDEFTLGAGYAGDNKFIMGSVTVDVIPEPATLGLIAVSSGAILFIRRRLVL</sequence>
<dbReference type="Proteomes" id="UP000346198">
    <property type="component" value="Unassembled WGS sequence"/>
</dbReference>
<dbReference type="RefSeq" id="WP_168433014.1">
    <property type="nucleotide sequence ID" value="NZ_CAAHFH010000001.1"/>
</dbReference>
<reference evidence="2 3" key="1">
    <citation type="submission" date="2019-04" db="EMBL/GenBank/DDBJ databases">
        <authorList>
            <person name="Van Vliet M D."/>
        </authorList>
    </citation>
    <scope>NUCLEOTIDE SEQUENCE [LARGE SCALE GENOMIC DNA]</scope>
    <source>
        <strain evidence="2 3">F21</strain>
    </source>
</reference>
<organism evidence="2 3">
    <name type="scientific">Pontiella sulfatireligans</name>
    <dbReference type="NCBI Taxonomy" id="2750658"/>
    <lineage>
        <taxon>Bacteria</taxon>
        <taxon>Pseudomonadati</taxon>
        <taxon>Kiritimatiellota</taxon>
        <taxon>Kiritimatiellia</taxon>
        <taxon>Kiritimatiellales</taxon>
        <taxon>Pontiellaceae</taxon>
        <taxon>Pontiella</taxon>
    </lineage>
</organism>
<proteinExistence type="predicted"/>
<dbReference type="EMBL" id="CAAHFH010000001">
    <property type="protein sequence ID" value="VGO19005.1"/>
    <property type="molecule type" value="Genomic_DNA"/>
</dbReference>
<feature type="chain" id="PRO_5025583296" description="PEP-CTERM protein-sorting domain-containing protein" evidence="1">
    <location>
        <begin position="19"/>
        <end position="227"/>
    </location>
</feature>
<evidence type="ECO:0000313" key="2">
    <source>
        <dbReference type="EMBL" id="VGO19005.1"/>
    </source>
</evidence>
<evidence type="ECO:0000313" key="3">
    <source>
        <dbReference type="Proteomes" id="UP000346198"/>
    </source>
</evidence>
<accession>A0A6C2UFS7</accession>
<protein>
    <recommendedName>
        <fullName evidence="4">PEP-CTERM protein-sorting domain-containing protein</fullName>
    </recommendedName>
</protein>
<evidence type="ECO:0008006" key="4">
    <source>
        <dbReference type="Google" id="ProtNLM"/>
    </source>
</evidence>
<keyword evidence="3" id="KW-1185">Reference proteome</keyword>
<name>A0A6C2UFS7_9BACT</name>
<gene>
    <name evidence="2" type="ORF">SCARR_01059</name>
</gene>
<evidence type="ECO:0000256" key="1">
    <source>
        <dbReference type="SAM" id="SignalP"/>
    </source>
</evidence>
<dbReference type="NCBIfam" id="TIGR02595">
    <property type="entry name" value="PEP_CTERM"/>
    <property type="match status" value="1"/>
</dbReference>
<keyword evidence="1" id="KW-0732">Signal</keyword>
<feature type="signal peptide" evidence="1">
    <location>
        <begin position="1"/>
        <end position="18"/>
    </location>
</feature>
<dbReference type="AlphaFoldDB" id="A0A6C2UFS7"/>